<dbReference type="CDD" id="cd00769">
    <property type="entry name" value="PheRS_beta_core"/>
    <property type="match status" value="1"/>
</dbReference>
<dbReference type="AlphaFoldDB" id="A0A1G8LV18"/>
<dbReference type="Pfam" id="PF03147">
    <property type="entry name" value="FDX-ACB"/>
    <property type="match status" value="1"/>
</dbReference>
<dbReference type="OrthoDB" id="9805455at2"/>
<keyword evidence="6 15" id="KW-0436">Ligase</keyword>
<dbReference type="InterPro" id="IPR036690">
    <property type="entry name" value="Fdx_antiC-bd_sf"/>
</dbReference>
<dbReference type="SUPFAM" id="SSF54991">
    <property type="entry name" value="Anticodon-binding domain of PheRS"/>
    <property type="match status" value="1"/>
</dbReference>
<dbReference type="GO" id="GO:0016740">
    <property type="term" value="F:transferase activity"/>
    <property type="evidence" value="ECO:0007669"/>
    <property type="project" value="UniProtKB-ARBA"/>
</dbReference>
<dbReference type="PANTHER" id="PTHR10947">
    <property type="entry name" value="PHENYLALANYL-TRNA SYNTHETASE BETA CHAIN AND LEUCINE-RICH REPEAT-CONTAINING PROTEIN 47"/>
    <property type="match status" value="1"/>
</dbReference>
<comment type="similarity">
    <text evidence="2 15">Belongs to the phenylalanyl-tRNA synthetase beta subunit family. Type 1 subfamily.</text>
</comment>
<feature type="binding site" evidence="15">
    <location>
        <position position="461"/>
    </location>
    <ligand>
        <name>Mg(2+)</name>
        <dbReference type="ChEBI" id="CHEBI:18420"/>
        <note>shared with alpha subunit</note>
    </ligand>
</feature>
<dbReference type="Pfam" id="PF17759">
    <property type="entry name" value="tRNA_synthFbeta"/>
    <property type="match status" value="1"/>
</dbReference>
<organism evidence="20 21">
    <name type="scientific">Natribacillus halophilus</name>
    <dbReference type="NCBI Taxonomy" id="549003"/>
    <lineage>
        <taxon>Bacteria</taxon>
        <taxon>Bacillati</taxon>
        <taxon>Bacillota</taxon>
        <taxon>Bacilli</taxon>
        <taxon>Bacillales</taxon>
        <taxon>Bacillaceae</taxon>
        <taxon>Natribacillus</taxon>
    </lineage>
</organism>
<proteinExistence type="inferred from homology"/>
<feature type="domain" description="B5" evidence="19">
    <location>
        <begin position="408"/>
        <end position="483"/>
    </location>
</feature>
<dbReference type="EC" id="6.1.1.20" evidence="15"/>
<dbReference type="PROSITE" id="PS51447">
    <property type="entry name" value="FDX_ACB"/>
    <property type="match status" value="1"/>
</dbReference>
<name>A0A1G8LV18_9BACI</name>
<keyword evidence="11 16" id="KW-0694">RNA-binding</keyword>
<feature type="binding site" evidence="15">
    <location>
        <position position="471"/>
    </location>
    <ligand>
        <name>Mg(2+)</name>
        <dbReference type="ChEBI" id="CHEBI:18420"/>
        <note>shared with alpha subunit</note>
    </ligand>
</feature>
<dbReference type="Gene3D" id="3.30.930.10">
    <property type="entry name" value="Bira Bifunctional Protein, Domain 2"/>
    <property type="match status" value="1"/>
</dbReference>
<evidence type="ECO:0000256" key="3">
    <source>
        <dbReference type="ARBA" id="ARBA00011209"/>
    </source>
</evidence>
<reference evidence="20 21" key="1">
    <citation type="submission" date="2016-10" db="EMBL/GenBank/DDBJ databases">
        <authorList>
            <person name="de Groot N.N."/>
        </authorList>
    </citation>
    <scope>NUCLEOTIDE SEQUENCE [LARGE SCALE GENOMIC DNA]</scope>
    <source>
        <strain evidence="20 21">DSM 21771</strain>
    </source>
</reference>
<evidence type="ECO:0000256" key="2">
    <source>
        <dbReference type="ARBA" id="ARBA00008653"/>
    </source>
</evidence>
<evidence type="ECO:0000313" key="21">
    <source>
        <dbReference type="Proteomes" id="UP000198853"/>
    </source>
</evidence>
<dbReference type="InterPro" id="IPR004532">
    <property type="entry name" value="Phe-tRNA-ligase_IIc_bsu_bact"/>
</dbReference>
<comment type="subcellular location">
    <subcellularLocation>
        <location evidence="1 15">Cytoplasm</location>
    </subcellularLocation>
</comment>
<dbReference type="Pfam" id="PF03484">
    <property type="entry name" value="B5"/>
    <property type="match status" value="1"/>
</dbReference>
<dbReference type="FunFam" id="3.30.930.10:FF:000022">
    <property type="entry name" value="Phenylalanine--tRNA ligase beta subunit"/>
    <property type="match status" value="1"/>
</dbReference>
<dbReference type="RefSeq" id="WP_090396924.1">
    <property type="nucleotide sequence ID" value="NZ_FNEN01000003.1"/>
</dbReference>
<dbReference type="SUPFAM" id="SSF46955">
    <property type="entry name" value="Putative DNA-binding domain"/>
    <property type="match status" value="1"/>
</dbReference>
<keyword evidence="21" id="KW-1185">Reference proteome</keyword>
<dbReference type="FunFam" id="3.30.70.380:FF:000001">
    <property type="entry name" value="Phenylalanine--tRNA ligase beta subunit"/>
    <property type="match status" value="1"/>
</dbReference>
<keyword evidence="8 15" id="KW-0547">Nucleotide-binding</keyword>
<dbReference type="InterPro" id="IPR002547">
    <property type="entry name" value="tRNA-bd_dom"/>
</dbReference>
<evidence type="ECO:0000256" key="1">
    <source>
        <dbReference type="ARBA" id="ARBA00004496"/>
    </source>
</evidence>
<evidence type="ECO:0000259" key="19">
    <source>
        <dbReference type="PROSITE" id="PS51483"/>
    </source>
</evidence>
<keyword evidence="10 15" id="KW-0460">Magnesium</keyword>
<dbReference type="GO" id="GO:0009328">
    <property type="term" value="C:phenylalanine-tRNA ligase complex"/>
    <property type="evidence" value="ECO:0007669"/>
    <property type="project" value="TreeGrafter"/>
</dbReference>
<dbReference type="InterPro" id="IPR045864">
    <property type="entry name" value="aa-tRNA-synth_II/BPL/LPL"/>
</dbReference>
<evidence type="ECO:0000256" key="13">
    <source>
        <dbReference type="ARBA" id="ARBA00023146"/>
    </source>
</evidence>
<protein>
    <recommendedName>
        <fullName evidence="15">Phenylalanine--tRNA ligase beta subunit</fullName>
        <ecNumber evidence="15">6.1.1.20</ecNumber>
    </recommendedName>
    <alternativeName>
        <fullName evidence="15">Phenylalanyl-tRNA synthetase beta subunit</fullName>
        <shortName evidence="15">PheRS</shortName>
    </alternativeName>
</protein>
<feature type="binding site" evidence="15">
    <location>
        <position position="470"/>
    </location>
    <ligand>
        <name>Mg(2+)</name>
        <dbReference type="ChEBI" id="CHEBI:18420"/>
        <note>shared with alpha subunit</note>
    </ligand>
</feature>
<evidence type="ECO:0000256" key="6">
    <source>
        <dbReference type="ARBA" id="ARBA00022598"/>
    </source>
</evidence>
<dbReference type="Proteomes" id="UP000198853">
    <property type="component" value="Unassembled WGS sequence"/>
</dbReference>
<dbReference type="GO" id="GO:0000049">
    <property type="term" value="F:tRNA binding"/>
    <property type="evidence" value="ECO:0007669"/>
    <property type="project" value="UniProtKB-UniRule"/>
</dbReference>
<dbReference type="PROSITE" id="PS50886">
    <property type="entry name" value="TRBD"/>
    <property type="match status" value="1"/>
</dbReference>
<evidence type="ECO:0000256" key="5">
    <source>
        <dbReference type="ARBA" id="ARBA00022555"/>
    </source>
</evidence>
<dbReference type="Gene3D" id="3.30.56.10">
    <property type="match status" value="2"/>
</dbReference>
<evidence type="ECO:0000259" key="18">
    <source>
        <dbReference type="PROSITE" id="PS51447"/>
    </source>
</evidence>
<dbReference type="SUPFAM" id="SSF55681">
    <property type="entry name" value="Class II aaRS and biotin synthetases"/>
    <property type="match status" value="1"/>
</dbReference>
<comment type="subunit">
    <text evidence="3 15">Tetramer of two alpha and two beta subunits.</text>
</comment>
<dbReference type="PROSITE" id="PS51483">
    <property type="entry name" value="B5"/>
    <property type="match status" value="1"/>
</dbReference>
<dbReference type="InterPro" id="IPR009061">
    <property type="entry name" value="DNA-bd_dom_put_sf"/>
</dbReference>
<sequence>MLVSYQWLADYIDLSDVTPEDVAERLTRAGVEVDRLHRYHDGIDGVVVGEVLEVVPHPEAKKLTVCQVDTGDETQQIICGADNVKQGQKVAVALPGTTLPGDKKIEETVIRGESSAGMICALDELGFSDHLLAKTEQDQIVELPSDTAPGLDALEILGLNDVMMELDLTPNRPDCLNMIGIAYELSALLDRPIHYPDSTHGVIRKNAASRVSVEVINGEDVPYYGAKVIDKVTVAASPLWLQTRLMAAGIRPINNIVDITNFVLLEYGQPLHAFDYDRFGSDRIVTRRAKQEEKIQTLDGQERTLSNEDVLITNGEDPVALAGVMGGASAEVHAGTTSVLLETAQFDALRVRQTSRRLGLSSESSQRFEKGLDFERTPEAAERAAALLEEIAGGVVLKGTVEEGALPEFEQEVHLNLGRLNMRLGTALGVDEVEDILQRLGLIVTDIGDEWRVRIPSRRLDITIEEDLIEEVARLYGYDRIPTTLPVGARSAGALTNEQKRRRKIRRFLESAGLQEAITYSLTSAQYAEKFVLHQGEENMRMLMPMSEERAVLRRSLIPHLLDAAHHNVNRQIPNISLFELGAIFEPDSDHRKQPEEHLHVAGVLSGQWFNPTWNSEEVAADFYVVKGIVEGLLQQVGKEGEAKFRARKREGMHPGRSADVIINGEVVGFLGQIHPLDQEAQGLSPTYVFELDAESLLTVDDEVLRYQPLPRFPTIRRDLAVVVDVNIVSAEVEAVIVEAAGKWLEDIYLFDVYEGEKVESDKKSLAYSLLFLNRERTLTDEDIASIHEDIVTSLRTRLGATLRE</sequence>
<keyword evidence="13 15" id="KW-0030">Aminoacyl-tRNA synthetase</keyword>
<keyword evidence="7 15" id="KW-0479">Metal-binding</keyword>
<dbReference type="NCBIfam" id="NF045760">
    <property type="entry name" value="YtpR"/>
    <property type="match status" value="1"/>
</dbReference>
<accession>A0A1G8LV18</accession>
<dbReference type="InterPro" id="IPR033714">
    <property type="entry name" value="tRNA_bind_bactPheRS"/>
</dbReference>
<dbReference type="GO" id="GO:0140096">
    <property type="term" value="F:catalytic activity, acting on a protein"/>
    <property type="evidence" value="ECO:0007669"/>
    <property type="project" value="UniProtKB-ARBA"/>
</dbReference>
<keyword evidence="5 16" id="KW-0820">tRNA-binding</keyword>
<evidence type="ECO:0000313" key="20">
    <source>
        <dbReference type="EMBL" id="SDI59562.1"/>
    </source>
</evidence>
<dbReference type="CDD" id="cd02796">
    <property type="entry name" value="tRNA_bind_bactPheRS"/>
    <property type="match status" value="1"/>
</dbReference>
<feature type="binding site" evidence="15">
    <location>
        <position position="467"/>
    </location>
    <ligand>
        <name>Mg(2+)</name>
        <dbReference type="ChEBI" id="CHEBI:18420"/>
        <note>shared with alpha subunit</note>
    </ligand>
</feature>
<evidence type="ECO:0000256" key="15">
    <source>
        <dbReference type="HAMAP-Rule" id="MF_00283"/>
    </source>
</evidence>
<dbReference type="Gene3D" id="2.40.50.140">
    <property type="entry name" value="Nucleic acid-binding proteins"/>
    <property type="match status" value="1"/>
</dbReference>
<dbReference type="SMART" id="SM00874">
    <property type="entry name" value="B5"/>
    <property type="match status" value="1"/>
</dbReference>
<dbReference type="FunFam" id="3.30.56.10:FF:000002">
    <property type="entry name" value="Phenylalanine--tRNA ligase beta subunit"/>
    <property type="match status" value="1"/>
</dbReference>
<evidence type="ECO:0000256" key="7">
    <source>
        <dbReference type="ARBA" id="ARBA00022723"/>
    </source>
</evidence>
<evidence type="ECO:0000256" key="9">
    <source>
        <dbReference type="ARBA" id="ARBA00022840"/>
    </source>
</evidence>
<keyword evidence="9 15" id="KW-0067">ATP-binding</keyword>
<feature type="domain" description="TRNA-binding" evidence="17">
    <location>
        <begin position="40"/>
        <end position="154"/>
    </location>
</feature>
<dbReference type="FunFam" id="3.50.40.10:FF:000001">
    <property type="entry name" value="Phenylalanine--tRNA ligase beta subunit"/>
    <property type="match status" value="1"/>
</dbReference>
<dbReference type="InterPro" id="IPR012340">
    <property type="entry name" value="NA-bd_OB-fold"/>
</dbReference>
<dbReference type="NCBIfam" id="TIGR00472">
    <property type="entry name" value="pheT_bact"/>
    <property type="match status" value="1"/>
</dbReference>
<dbReference type="Pfam" id="PF01588">
    <property type="entry name" value="tRNA_bind"/>
    <property type="match status" value="1"/>
</dbReference>
<gene>
    <name evidence="15" type="primary">pheT</name>
    <name evidence="20" type="ORF">SAMN04488123_103294</name>
</gene>
<evidence type="ECO:0000256" key="8">
    <source>
        <dbReference type="ARBA" id="ARBA00022741"/>
    </source>
</evidence>
<dbReference type="SMART" id="SM00896">
    <property type="entry name" value="FDX-ACB"/>
    <property type="match status" value="1"/>
</dbReference>
<dbReference type="GO" id="GO:0004826">
    <property type="term" value="F:phenylalanine-tRNA ligase activity"/>
    <property type="evidence" value="ECO:0007669"/>
    <property type="project" value="UniProtKB-UniRule"/>
</dbReference>
<evidence type="ECO:0000256" key="4">
    <source>
        <dbReference type="ARBA" id="ARBA00022490"/>
    </source>
</evidence>
<dbReference type="InterPro" id="IPR045060">
    <property type="entry name" value="Phe-tRNA-ligase_IIc_bsu"/>
</dbReference>
<dbReference type="InterPro" id="IPR020825">
    <property type="entry name" value="Phe-tRNA_synthase-like_B3/B4"/>
</dbReference>
<dbReference type="FunFam" id="2.40.50.140:FF:000045">
    <property type="entry name" value="Phenylalanine--tRNA ligase beta subunit"/>
    <property type="match status" value="1"/>
</dbReference>
<evidence type="ECO:0000256" key="16">
    <source>
        <dbReference type="PROSITE-ProRule" id="PRU00209"/>
    </source>
</evidence>
<dbReference type="GO" id="GO:0005524">
    <property type="term" value="F:ATP binding"/>
    <property type="evidence" value="ECO:0007669"/>
    <property type="project" value="UniProtKB-UniRule"/>
</dbReference>
<comment type="catalytic activity">
    <reaction evidence="14 15">
        <text>tRNA(Phe) + L-phenylalanine + ATP = L-phenylalanyl-tRNA(Phe) + AMP + diphosphate + H(+)</text>
        <dbReference type="Rhea" id="RHEA:19413"/>
        <dbReference type="Rhea" id="RHEA-COMP:9668"/>
        <dbReference type="Rhea" id="RHEA-COMP:9699"/>
        <dbReference type="ChEBI" id="CHEBI:15378"/>
        <dbReference type="ChEBI" id="CHEBI:30616"/>
        <dbReference type="ChEBI" id="CHEBI:33019"/>
        <dbReference type="ChEBI" id="CHEBI:58095"/>
        <dbReference type="ChEBI" id="CHEBI:78442"/>
        <dbReference type="ChEBI" id="CHEBI:78531"/>
        <dbReference type="ChEBI" id="CHEBI:456215"/>
        <dbReference type="EC" id="6.1.1.20"/>
    </reaction>
</comment>
<keyword evidence="12 15" id="KW-0648">Protein biosynthesis</keyword>
<dbReference type="GO" id="GO:0006432">
    <property type="term" value="P:phenylalanyl-tRNA aminoacylation"/>
    <property type="evidence" value="ECO:0007669"/>
    <property type="project" value="UniProtKB-UniRule"/>
</dbReference>
<evidence type="ECO:0000256" key="14">
    <source>
        <dbReference type="ARBA" id="ARBA00049255"/>
    </source>
</evidence>
<dbReference type="SMART" id="SM00873">
    <property type="entry name" value="B3_4"/>
    <property type="match status" value="1"/>
</dbReference>
<dbReference type="SUPFAM" id="SSF56037">
    <property type="entry name" value="PheT/TilS domain"/>
    <property type="match status" value="1"/>
</dbReference>
<dbReference type="SUPFAM" id="SSF50249">
    <property type="entry name" value="Nucleic acid-binding proteins"/>
    <property type="match status" value="1"/>
</dbReference>
<dbReference type="InterPro" id="IPR005147">
    <property type="entry name" value="tRNA_synthase_B5-dom"/>
</dbReference>
<dbReference type="EMBL" id="FNEN01000003">
    <property type="protein sequence ID" value="SDI59562.1"/>
    <property type="molecule type" value="Genomic_DNA"/>
</dbReference>
<comment type="cofactor">
    <cofactor evidence="15">
        <name>Mg(2+)</name>
        <dbReference type="ChEBI" id="CHEBI:18420"/>
    </cofactor>
    <text evidence="15">Binds 2 magnesium ions per tetramer.</text>
</comment>
<feature type="domain" description="FDX-ACB" evidence="18">
    <location>
        <begin position="711"/>
        <end position="804"/>
    </location>
</feature>
<dbReference type="Gene3D" id="3.30.70.380">
    <property type="entry name" value="Ferrodoxin-fold anticodon-binding domain"/>
    <property type="match status" value="1"/>
</dbReference>
<dbReference type="Pfam" id="PF03483">
    <property type="entry name" value="B3_4"/>
    <property type="match status" value="1"/>
</dbReference>
<evidence type="ECO:0000256" key="11">
    <source>
        <dbReference type="ARBA" id="ARBA00022884"/>
    </source>
</evidence>
<evidence type="ECO:0000256" key="12">
    <source>
        <dbReference type="ARBA" id="ARBA00022917"/>
    </source>
</evidence>
<evidence type="ECO:0000256" key="10">
    <source>
        <dbReference type="ARBA" id="ARBA00022842"/>
    </source>
</evidence>
<keyword evidence="4 15" id="KW-0963">Cytoplasm</keyword>
<dbReference type="GO" id="GO:0000287">
    <property type="term" value="F:magnesium ion binding"/>
    <property type="evidence" value="ECO:0007669"/>
    <property type="project" value="UniProtKB-UniRule"/>
</dbReference>
<dbReference type="PANTHER" id="PTHR10947:SF0">
    <property type="entry name" value="PHENYLALANINE--TRNA LIGASE BETA SUBUNIT"/>
    <property type="match status" value="1"/>
</dbReference>
<dbReference type="HAMAP" id="MF_00283">
    <property type="entry name" value="Phe_tRNA_synth_beta1"/>
    <property type="match status" value="1"/>
</dbReference>
<dbReference type="InterPro" id="IPR005146">
    <property type="entry name" value="B3/B4_tRNA-bd"/>
</dbReference>
<dbReference type="Gene3D" id="3.50.40.10">
    <property type="entry name" value="Phenylalanyl-trna Synthetase, Chain B, domain 3"/>
    <property type="match status" value="1"/>
</dbReference>
<evidence type="ECO:0000259" key="17">
    <source>
        <dbReference type="PROSITE" id="PS50886"/>
    </source>
</evidence>
<dbReference type="InterPro" id="IPR005121">
    <property type="entry name" value="Fdx_antiC-bd"/>
</dbReference>
<dbReference type="InterPro" id="IPR041616">
    <property type="entry name" value="PheRS_beta_core"/>
</dbReference>